<dbReference type="GeneID" id="63702788"/>
<dbReference type="AlphaFoldDB" id="A0A017SEK4"/>
<dbReference type="RefSeq" id="XP_040638358.1">
    <property type="nucleotide sequence ID" value="XM_040787664.1"/>
</dbReference>
<dbReference type="HOGENOM" id="CLU_1731051_0_0_1"/>
<evidence type="ECO:0000313" key="2">
    <source>
        <dbReference type="Proteomes" id="UP000019804"/>
    </source>
</evidence>
<proteinExistence type="predicted"/>
<gene>
    <name evidence="1" type="ORF">EURHEDRAFT_82044</name>
</gene>
<dbReference type="Proteomes" id="UP000019804">
    <property type="component" value="Unassembled WGS sequence"/>
</dbReference>
<organism evidence="1 2">
    <name type="scientific">Aspergillus ruber (strain CBS 135680)</name>
    <dbReference type="NCBI Taxonomy" id="1388766"/>
    <lineage>
        <taxon>Eukaryota</taxon>
        <taxon>Fungi</taxon>
        <taxon>Dikarya</taxon>
        <taxon>Ascomycota</taxon>
        <taxon>Pezizomycotina</taxon>
        <taxon>Eurotiomycetes</taxon>
        <taxon>Eurotiomycetidae</taxon>
        <taxon>Eurotiales</taxon>
        <taxon>Aspergillaceae</taxon>
        <taxon>Aspergillus</taxon>
        <taxon>Aspergillus subgen. Aspergillus</taxon>
    </lineage>
</organism>
<sequence>MDGPFPAECIVVPRKHLEGLYFNDLSKYGIDSLDISYRPFMWTLFGNKDGSCLPSLTGIDVGTIWANIGYAFYFATTMNPSLIQALVWGVNGMIRSTLKLIDQEENEFSLCRQWLKMLTPTFPYGTVFLRILKTVYGPEISVIVFYHMITF</sequence>
<name>A0A017SEK4_ASPRC</name>
<accession>A0A017SEK4</accession>
<keyword evidence="2" id="KW-1185">Reference proteome</keyword>
<dbReference type="EMBL" id="KK088425">
    <property type="protein sequence ID" value="EYE94670.1"/>
    <property type="molecule type" value="Genomic_DNA"/>
</dbReference>
<evidence type="ECO:0000313" key="1">
    <source>
        <dbReference type="EMBL" id="EYE94670.1"/>
    </source>
</evidence>
<protein>
    <submittedName>
        <fullName evidence="1">Uncharacterized protein</fullName>
    </submittedName>
</protein>
<reference evidence="2" key="1">
    <citation type="journal article" date="2014" name="Nat. Commun.">
        <title>Genomic adaptations of the halophilic Dead Sea filamentous fungus Eurotium rubrum.</title>
        <authorList>
            <person name="Kis-Papo T."/>
            <person name="Weig A.R."/>
            <person name="Riley R."/>
            <person name="Persoh D."/>
            <person name="Salamov A."/>
            <person name="Sun H."/>
            <person name="Lipzen A."/>
            <person name="Wasser S.P."/>
            <person name="Rambold G."/>
            <person name="Grigoriev I.V."/>
            <person name="Nevo E."/>
        </authorList>
    </citation>
    <scope>NUCLEOTIDE SEQUENCE [LARGE SCALE GENOMIC DNA]</scope>
    <source>
        <strain evidence="2">CBS 135680</strain>
    </source>
</reference>